<dbReference type="GO" id="GO:0004767">
    <property type="term" value="F:sphingomyelin phosphodiesterase activity"/>
    <property type="evidence" value="ECO:0007669"/>
    <property type="project" value="UniProtKB-EC"/>
</dbReference>
<dbReference type="AlphaFoldDB" id="K1T9V8"/>
<dbReference type="EC" id="3.1.4.12" evidence="2"/>
<feature type="transmembrane region" description="Helical" evidence="1">
    <location>
        <begin position="14"/>
        <end position="39"/>
    </location>
</feature>
<keyword evidence="1" id="KW-0812">Transmembrane</keyword>
<comment type="caution">
    <text evidence="2">The sequence shown here is derived from an EMBL/GenBank/DDBJ whole genome shotgun (WGS) entry which is preliminary data.</text>
</comment>
<evidence type="ECO:0000256" key="1">
    <source>
        <dbReference type="SAM" id="Phobius"/>
    </source>
</evidence>
<keyword evidence="2" id="KW-0255">Endonuclease</keyword>
<keyword evidence="1" id="KW-0472">Membrane</keyword>
<protein>
    <submittedName>
        <fullName evidence="2">Membrane protein containing Endonuclease/exonuclease/phosphatase domain protein</fullName>
        <ecNumber evidence="2">3.1.4.12</ecNumber>
    </submittedName>
</protein>
<dbReference type="EMBL" id="AJWY01007742">
    <property type="protein sequence ID" value="EKC63140.1"/>
    <property type="molecule type" value="Genomic_DNA"/>
</dbReference>
<keyword evidence="2" id="KW-0540">Nuclease</keyword>
<dbReference type="GO" id="GO:0004527">
    <property type="term" value="F:exonuclease activity"/>
    <property type="evidence" value="ECO:0007669"/>
    <property type="project" value="UniProtKB-KW"/>
</dbReference>
<keyword evidence="1" id="KW-1133">Transmembrane helix</keyword>
<dbReference type="GO" id="GO:0004519">
    <property type="term" value="F:endonuclease activity"/>
    <property type="evidence" value="ECO:0007669"/>
    <property type="project" value="UniProtKB-KW"/>
</dbReference>
<organism evidence="2">
    <name type="scientific">human gut metagenome</name>
    <dbReference type="NCBI Taxonomy" id="408170"/>
    <lineage>
        <taxon>unclassified sequences</taxon>
        <taxon>metagenomes</taxon>
        <taxon>organismal metagenomes</taxon>
    </lineage>
</organism>
<reference evidence="2" key="1">
    <citation type="journal article" date="2013" name="Environ. Microbiol.">
        <title>Microbiota from the distal guts of lean and obese adolescents exhibit partial functional redundancy besides clear differences in community structure.</title>
        <authorList>
            <person name="Ferrer M."/>
            <person name="Ruiz A."/>
            <person name="Lanza F."/>
            <person name="Haange S.B."/>
            <person name="Oberbach A."/>
            <person name="Till H."/>
            <person name="Bargiela R."/>
            <person name="Campoy C."/>
            <person name="Segura M.T."/>
            <person name="Richter M."/>
            <person name="von Bergen M."/>
            <person name="Seifert J."/>
            <person name="Suarez A."/>
        </authorList>
    </citation>
    <scope>NUCLEOTIDE SEQUENCE</scope>
</reference>
<accession>K1T9V8</accession>
<dbReference type="Gene3D" id="3.60.10.10">
    <property type="entry name" value="Endonuclease/exonuclease/phosphatase"/>
    <property type="match status" value="1"/>
</dbReference>
<keyword evidence="2" id="KW-0378">Hydrolase</keyword>
<keyword evidence="2" id="KW-0269">Exonuclease</keyword>
<dbReference type="InterPro" id="IPR036691">
    <property type="entry name" value="Endo/exonu/phosph_ase_sf"/>
</dbReference>
<proteinExistence type="predicted"/>
<evidence type="ECO:0000313" key="2">
    <source>
        <dbReference type="EMBL" id="EKC63140.1"/>
    </source>
</evidence>
<feature type="transmembrane region" description="Helical" evidence="1">
    <location>
        <begin position="46"/>
        <end position="67"/>
    </location>
</feature>
<sequence length="184" mass="20489">MAAFSGNVAPVDSVIMPLLGLAVPVLLIVNLITALCWALARKRWALVPLVAFFCNWGYLTSVFQLHLPKDKTPAGKYLKIATYNIHNFGGEITGYSCKEIARYMQQEGVDVLCFQEFGDNSDFPTDSIRRVLSHWSHALIPSEDSVKGVLPIAVFSRYPLANHRFITYQHSSNCSMMCDVVMGT</sequence>
<dbReference type="SUPFAM" id="SSF56219">
    <property type="entry name" value="DNase I-like"/>
    <property type="match status" value="1"/>
</dbReference>
<gene>
    <name evidence="2" type="ORF">LEA_11485</name>
</gene>
<name>K1T9V8_9ZZZZ</name>
<feature type="non-terminal residue" evidence="2">
    <location>
        <position position="184"/>
    </location>
</feature>